<proteinExistence type="predicted"/>
<dbReference type="EMBL" id="JACGWJ010000389">
    <property type="protein sequence ID" value="KAL0292801.1"/>
    <property type="molecule type" value="Genomic_DNA"/>
</dbReference>
<protein>
    <submittedName>
        <fullName evidence="1">Uncharacterized protein</fullName>
    </submittedName>
</protein>
<comment type="caution">
    <text evidence="1">The sequence shown here is derived from an EMBL/GenBank/DDBJ whole genome shotgun (WGS) entry which is preliminary data.</text>
</comment>
<dbReference type="AlphaFoldDB" id="A0AAW2JDX0"/>
<gene>
    <name evidence="1" type="ORF">Sradi_6972900</name>
</gene>
<reference evidence="1" key="1">
    <citation type="submission" date="2020-06" db="EMBL/GenBank/DDBJ databases">
        <authorList>
            <person name="Li T."/>
            <person name="Hu X."/>
            <person name="Zhang T."/>
            <person name="Song X."/>
            <person name="Zhang H."/>
            <person name="Dai N."/>
            <person name="Sheng W."/>
            <person name="Hou X."/>
            <person name="Wei L."/>
        </authorList>
    </citation>
    <scope>NUCLEOTIDE SEQUENCE</scope>
    <source>
        <strain evidence="1">G02</strain>
        <tissue evidence="1">Leaf</tissue>
    </source>
</reference>
<accession>A0AAW2JDX0</accession>
<dbReference type="PANTHER" id="PTHR33437:SF2">
    <property type="entry name" value="OS06G0361200 PROTEIN"/>
    <property type="match status" value="1"/>
</dbReference>
<dbReference type="PANTHER" id="PTHR33437">
    <property type="entry name" value="OS06G0361200 PROTEIN"/>
    <property type="match status" value="1"/>
</dbReference>
<evidence type="ECO:0000313" key="1">
    <source>
        <dbReference type="EMBL" id="KAL0292801.1"/>
    </source>
</evidence>
<organism evidence="1">
    <name type="scientific">Sesamum radiatum</name>
    <name type="common">Black benniseed</name>
    <dbReference type="NCBI Taxonomy" id="300843"/>
    <lineage>
        <taxon>Eukaryota</taxon>
        <taxon>Viridiplantae</taxon>
        <taxon>Streptophyta</taxon>
        <taxon>Embryophyta</taxon>
        <taxon>Tracheophyta</taxon>
        <taxon>Spermatophyta</taxon>
        <taxon>Magnoliopsida</taxon>
        <taxon>eudicotyledons</taxon>
        <taxon>Gunneridae</taxon>
        <taxon>Pentapetalae</taxon>
        <taxon>asterids</taxon>
        <taxon>lamiids</taxon>
        <taxon>Lamiales</taxon>
        <taxon>Pedaliaceae</taxon>
        <taxon>Sesamum</taxon>
    </lineage>
</organism>
<sequence length="97" mass="11070">MIGLATPHQRNDELMFDYINKGRNKLLNCTDTLSDISVVELCIQGMYWELCYVLQAIKPMTFGELATRAHEIEMSFNCEEDEYLVDVSDDDGDDATP</sequence>
<name>A0AAW2JDX0_SESRA</name>
<reference evidence="1" key="2">
    <citation type="journal article" date="2024" name="Plant">
        <title>Genomic evolution and insights into agronomic trait innovations of Sesamum species.</title>
        <authorList>
            <person name="Miao H."/>
            <person name="Wang L."/>
            <person name="Qu L."/>
            <person name="Liu H."/>
            <person name="Sun Y."/>
            <person name="Le M."/>
            <person name="Wang Q."/>
            <person name="Wei S."/>
            <person name="Zheng Y."/>
            <person name="Lin W."/>
            <person name="Duan Y."/>
            <person name="Cao H."/>
            <person name="Xiong S."/>
            <person name="Wang X."/>
            <person name="Wei L."/>
            <person name="Li C."/>
            <person name="Ma Q."/>
            <person name="Ju M."/>
            <person name="Zhao R."/>
            <person name="Li G."/>
            <person name="Mu C."/>
            <person name="Tian Q."/>
            <person name="Mei H."/>
            <person name="Zhang T."/>
            <person name="Gao T."/>
            <person name="Zhang H."/>
        </authorList>
    </citation>
    <scope>NUCLEOTIDE SEQUENCE</scope>
    <source>
        <strain evidence="1">G02</strain>
    </source>
</reference>